<feature type="chain" id="PRO_5014638164" description="Secreted protein" evidence="1">
    <location>
        <begin position="20"/>
        <end position="179"/>
    </location>
</feature>
<dbReference type="AlphaFoldDB" id="A0A2N0TP67"/>
<organism evidence="2 3">
    <name type="scientific">Salegentibacter salinarum</name>
    <dbReference type="NCBI Taxonomy" id="447422"/>
    <lineage>
        <taxon>Bacteria</taxon>
        <taxon>Pseudomonadati</taxon>
        <taxon>Bacteroidota</taxon>
        <taxon>Flavobacteriia</taxon>
        <taxon>Flavobacteriales</taxon>
        <taxon>Flavobacteriaceae</taxon>
        <taxon>Salegentibacter</taxon>
    </lineage>
</organism>
<evidence type="ECO:0000313" key="3">
    <source>
        <dbReference type="Proteomes" id="UP000232673"/>
    </source>
</evidence>
<keyword evidence="3" id="KW-1185">Reference proteome</keyword>
<dbReference type="RefSeq" id="WP_079712968.1">
    <property type="nucleotide sequence ID" value="NZ_FUZC01000006.1"/>
</dbReference>
<proteinExistence type="predicted"/>
<reference evidence="2 3" key="1">
    <citation type="submission" date="2015-10" db="EMBL/GenBank/DDBJ databases">
        <title>Draft genome sequence of Salegentibacter salinarum KCTC 12975.</title>
        <authorList>
            <person name="Lin W."/>
            <person name="Zheng Q."/>
        </authorList>
    </citation>
    <scope>NUCLEOTIDE SEQUENCE [LARGE SCALE GENOMIC DNA]</scope>
    <source>
        <strain evidence="2 3">KCTC 12975</strain>
    </source>
</reference>
<protein>
    <recommendedName>
        <fullName evidence="4">Secreted protein</fullName>
    </recommendedName>
</protein>
<feature type="signal peptide" evidence="1">
    <location>
        <begin position="1"/>
        <end position="19"/>
    </location>
</feature>
<comment type="caution">
    <text evidence="2">The sequence shown here is derived from an EMBL/GenBank/DDBJ whole genome shotgun (WGS) entry which is preliminary data.</text>
</comment>
<dbReference type="OrthoDB" id="883248at2"/>
<dbReference type="STRING" id="447422.SAMN05660903_01898"/>
<sequence length="179" mass="20046">MKRLLLLSFCILSFLSINAQDQASVEEGLLSINILTPGLEYEYGLTNSTTLDLRAGTGFAYWENTYFGEDFGIYPIFNVQYRHYYNLEKRLDKEKNISNNSANYIALSAAIESGKPIIGGLEYSEAYFGTIGPVWGLQRYYGSGFKLDLNLGAGYGFNESGESYLSLLIGFRLGWLLSN</sequence>
<gene>
    <name evidence="2" type="ORF">APR41_09320</name>
</gene>
<dbReference type="Proteomes" id="UP000232673">
    <property type="component" value="Unassembled WGS sequence"/>
</dbReference>
<evidence type="ECO:0000256" key="1">
    <source>
        <dbReference type="SAM" id="SignalP"/>
    </source>
</evidence>
<keyword evidence="1" id="KW-0732">Signal</keyword>
<evidence type="ECO:0000313" key="2">
    <source>
        <dbReference type="EMBL" id="PKD16532.1"/>
    </source>
</evidence>
<accession>A0A2N0TP67</accession>
<name>A0A2N0TP67_9FLAO</name>
<evidence type="ECO:0008006" key="4">
    <source>
        <dbReference type="Google" id="ProtNLM"/>
    </source>
</evidence>
<dbReference type="EMBL" id="LKTS01000046">
    <property type="protein sequence ID" value="PKD16532.1"/>
    <property type="molecule type" value="Genomic_DNA"/>
</dbReference>